<evidence type="ECO:0000256" key="3">
    <source>
        <dbReference type="ARBA" id="ARBA00022475"/>
    </source>
</evidence>
<keyword evidence="7 9" id="KW-0472">Membrane</keyword>
<dbReference type="AlphaFoldDB" id="A0A931CWA0"/>
<gene>
    <name evidence="11" type="ORF">H0S81_11480</name>
</gene>
<feature type="domain" description="Tripartite ATP-independent periplasmic transporters DctQ component" evidence="10">
    <location>
        <begin position="34"/>
        <end position="164"/>
    </location>
</feature>
<dbReference type="PANTHER" id="PTHR35011">
    <property type="entry name" value="2,3-DIKETO-L-GULONATE TRAP TRANSPORTER SMALL PERMEASE PROTEIN YIAM"/>
    <property type="match status" value="1"/>
</dbReference>
<evidence type="ECO:0000256" key="8">
    <source>
        <dbReference type="ARBA" id="ARBA00038436"/>
    </source>
</evidence>
<feature type="transmembrane region" description="Helical" evidence="9">
    <location>
        <begin position="139"/>
        <end position="159"/>
    </location>
</feature>
<evidence type="ECO:0000313" key="12">
    <source>
        <dbReference type="Proteomes" id="UP000706172"/>
    </source>
</evidence>
<organism evidence="11 12">
    <name type="scientific">Desulfotignum balticum</name>
    <dbReference type="NCBI Taxonomy" id="115781"/>
    <lineage>
        <taxon>Bacteria</taxon>
        <taxon>Pseudomonadati</taxon>
        <taxon>Thermodesulfobacteriota</taxon>
        <taxon>Desulfobacteria</taxon>
        <taxon>Desulfobacterales</taxon>
        <taxon>Desulfobacteraceae</taxon>
        <taxon>Desulfotignum</taxon>
    </lineage>
</organism>
<evidence type="ECO:0000256" key="1">
    <source>
        <dbReference type="ARBA" id="ARBA00004429"/>
    </source>
</evidence>
<keyword evidence="3" id="KW-1003">Cell membrane</keyword>
<proteinExistence type="inferred from homology"/>
<feature type="transmembrane region" description="Helical" evidence="9">
    <location>
        <begin position="26"/>
        <end position="46"/>
    </location>
</feature>
<keyword evidence="6 9" id="KW-1133">Transmembrane helix</keyword>
<dbReference type="InterPro" id="IPR055348">
    <property type="entry name" value="DctQ"/>
</dbReference>
<evidence type="ECO:0000256" key="2">
    <source>
        <dbReference type="ARBA" id="ARBA00022448"/>
    </source>
</evidence>
<evidence type="ECO:0000259" key="10">
    <source>
        <dbReference type="Pfam" id="PF04290"/>
    </source>
</evidence>
<evidence type="ECO:0000313" key="11">
    <source>
        <dbReference type="EMBL" id="MBG0780532.1"/>
    </source>
</evidence>
<sequence length="172" mass="19625">MTHDTMNASNPIHRAGLILVKIQRFFLFYLFLVLVVAMLFELLVRFFLKQSIFGLSDFIGFASVWLYAIGAALASYDRTHIKAEFVNVFAKSPRVRNMCRLVSALVSAGMSMIFTKWSWDLCVYSVSVGEVTQAYPVPKVIFQSSFFVGGILMVIYFLWEAVDCWNDFKNNA</sequence>
<evidence type="ECO:0000256" key="4">
    <source>
        <dbReference type="ARBA" id="ARBA00022519"/>
    </source>
</evidence>
<evidence type="ECO:0000256" key="5">
    <source>
        <dbReference type="ARBA" id="ARBA00022692"/>
    </source>
</evidence>
<dbReference type="GO" id="GO:0005886">
    <property type="term" value="C:plasma membrane"/>
    <property type="evidence" value="ECO:0007669"/>
    <property type="project" value="UniProtKB-SubCell"/>
</dbReference>
<protein>
    <submittedName>
        <fullName evidence="11">TRAP transporter small permease</fullName>
    </submittedName>
</protein>
<evidence type="ECO:0000256" key="7">
    <source>
        <dbReference type="ARBA" id="ARBA00023136"/>
    </source>
</evidence>
<dbReference type="InterPro" id="IPR007387">
    <property type="entry name" value="TRAP_DctQ"/>
</dbReference>
<comment type="subcellular location">
    <subcellularLocation>
        <location evidence="1">Cell inner membrane</location>
        <topology evidence="1">Multi-pass membrane protein</topology>
    </subcellularLocation>
</comment>
<feature type="transmembrane region" description="Helical" evidence="9">
    <location>
        <begin position="58"/>
        <end position="76"/>
    </location>
</feature>
<comment type="similarity">
    <text evidence="8">Belongs to the TRAP transporter small permease family.</text>
</comment>
<dbReference type="EMBL" id="JACCQK010000774">
    <property type="protein sequence ID" value="MBG0780532.1"/>
    <property type="molecule type" value="Genomic_DNA"/>
</dbReference>
<name>A0A931CWA0_9BACT</name>
<comment type="caution">
    <text evidence="11">The sequence shown here is derived from an EMBL/GenBank/DDBJ whole genome shotgun (WGS) entry which is preliminary data.</text>
</comment>
<feature type="transmembrane region" description="Helical" evidence="9">
    <location>
        <begin position="97"/>
        <end position="119"/>
    </location>
</feature>
<keyword evidence="4" id="KW-0997">Cell inner membrane</keyword>
<keyword evidence="5 9" id="KW-0812">Transmembrane</keyword>
<accession>A0A931CWA0</accession>
<evidence type="ECO:0000256" key="6">
    <source>
        <dbReference type="ARBA" id="ARBA00022989"/>
    </source>
</evidence>
<reference evidence="11" key="1">
    <citation type="submission" date="2020-07" db="EMBL/GenBank/DDBJ databases">
        <title>Severe corrosion of carbon steel in oil field produced water can be linked to methanogenic archaea containing a special type of NiFe hydrogenase.</title>
        <authorList>
            <person name="Lahme S."/>
            <person name="Mand J."/>
            <person name="Longwell J."/>
            <person name="Smith R."/>
            <person name="Enning D."/>
        </authorList>
    </citation>
    <scope>NUCLEOTIDE SEQUENCE</scope>
    <source>
        <strain evidence="11">MIC098Bin6</strain>
    </source>
</reference>
<dbReference type="Pfam" id="PF04290">
    <property type="entry name" value="DctQ"/>
    <property type="match status" value="1"/>
</dbReference>
<evidence type="ECO:0000256" key="9">
    <source>
        <dbReference type="SAM" id="Phobius"/>
    </source>
</evidence>
<keyword evidence="2" id="KW-0813">Transport</keyword>
<dbReference type="Proteomes" id="UP000706172">
    <property type="component" value="Unassembled WGS sequence"/>
</dbReference>